<keyword evidence="2" id="KW-1133">Transmembrane helix</keyword>
<dbReference type="GeneID" id="100375653"/>
<name>A0ABM0GIQ8_SACKO</name>
<proteinExistence type="predicted"/>
<feature type="compositionally biased region" description="Polar residues" evidence="1">
    <location>
        <begin position="192"/>
        <end position="207"/>
    </location>
</feature>
<evidence type="ECO:0000313" key="3">
    <source>
        <dbReference type="Proteomes" id="UP000694865"/>
    </source>
</evidence>
<evidence type="ECO:0000256" key="1">
    <source>
        <dbReference type="SAM" id="MobiDB-lite"/>
    </source>
</evidence>
<evidence type="ECO:0000313" key="4">
    <source>
        <dbReference type="RefSeq" id="XP_002730728.1"/>
    </source>
</evidence>
<keyword evidence="3" id="KW-1185">Reference proteome</keyword>
<feature type="compositionally biased region" description="Polar residues" evidence="1">
    <location>
        <begin position="123"/>
        <end position="132"/>
    </location>
</feature>
<gene>
    <name evidence="4" type="primary">LOC100375653</name>
</gene>
<dbReference type="RefSeq" id="XP_002730728.1">
    <property type="nucleotide sequence ID" value="XM_002730682.2"/>
</dbReference>
<feature type="compositionally biased region" description="Basic and acidic residues" evidence="1">
    <location>
        <begin position="103"/>
        <end position="122"/>
    </location>
</feature>
<organism evidence="3 4">
    <name type="scientific">Saccoglossus kowalevskii</name>
    <name type="common">Acorn worm</name>
    <dbReference type="NCBI Taxonomy" id="10224"/>
    <lineage>
        <taxon>Eukaryota</taxon>
        <taxon>Metazoa</taxon>
        <taxon>Hemichordata</taxon>
        <taxon>Enteropneusta</taxon>
        <taxon>Harrimaniidae</taxon>
        <taxon>Saccoglossus</taxon>
    </lineage>
</organism>
<feature type="transmembrane region" description="Helical" evidence="2">
    <location>
        <begin position="48"/>
        <end position="70"/>
    </location>
</feature>
<keyword evidence="2" id="KW-0472">Membrane</keyword>
<keyword evidence="2" id="KW-0812">Transmembrane</keyword>
<dbReference type="Proteomes" id="UP000694865">
    <property type="component" value="Unplaced"/>
</dbReference>
<reference evidence="4" key="1">
    <citation type="submission" date="2025-08" db="UniProtKB">
        <authorList>
            <consortium name="RefSeq"/>
        </authorList>
    </citation>
    <scope>IDENTIFICATION</scope>
    <source>
        <tissue evidence="4">Testes</tissue>
    </source>
</reference>
<sequence>MNTEFCYRGRGNVTSLSCECSDKPPEFKLPKPQYCHGGNATQMDSQNLLIACIVLAVLFIIIIIVIVVMVKKRQNQRKGDTSVMLNASRPITNSQSSAQPRYNMDRTDNPVYERDLDSEAQNKRIQNSSRLSSLDGHSLSTHYPIGTDRSGDSGFVDNANTGDDFPLNKMPSSHEEETSPGFARGNGMLWRNQPQWQQGVQQRTAMI</sequence>
<accession>A0ABM0GIQ8</accession>
<feature type="compositionally biased region" description="Polar residues" evidence="1">
    <location>
        <begin position="83"/>
        <end position="100"/>
    </location>
</feature>
<evidence type="ECO:0000256" key="2">
    <source>
        <dbReference type="SAM" id="Phobius"/>
    </source>
</evidence>
<protein>
    <submittedName>
        <fullName evidence="4">Uncharacterized protein LOC100375653</fullName>
    </submittedName>
</protein>
<feature type="region of interest" description="Disordered" evidence="1">
    <location>
        <begin position="77"/>
        <end position="207"/>
    </location>
</feature>